<keyword evidence="1" id="KW-0732">Signal</keyword>
<gene>
    <name evidence="2" type="ORF">ACFOX3_11725</name>
</gene>
<evidence type="ECO:0000313" key="3">
    <source>
        <dbReference type="Proteomes" id="UP001595840"/>
    </source>
</evidence>
<evidence type="ECO:0000256" key="1">
    <source>
        <dbReference type="SAM" id="SignalP"/>
    </source>
</evidence>
<dbReference type="EMBL" id="JBHSCX010000014">
    <property type="protein sequence ID" value="MFC4362974.1"/>
    <property type="molecule type" value="Genomic_DNA"/>
</dbReference>
<comment type="caution">
    <text evidence="2">The sequence shown here is derived from an EMBL/GenBank/DDBJ whole genome shotgun (WGS) entry which is preliminary data.</text>
</comment>
<keyword evidence="3" id="KW-1185">Reference proteome</keyword>
<feature type="signal peptide" evidence="1">
    <location>
        <begin position="1"/>
        <end position="19"/>
    </location>
</feature>
<protein>
    <submittedName>
        <fullName evidence="2">Excinuclease ATPase subunit</fullName>
    </submittedName>
</protein>
<name>A0ABV8V4Y7_9GAMM</name>
<dbReference type="Proteomes" id="UP001595840">
    <property type="component" value="Unassembled WGS sequence"/>
</dbReference>
<evidence type="ECO:0000313" key="2">
    <source>
        <dbReference type="EMBL" id="MFC4362974.1"/>
    </source>
</evidence>
<reference evidence="3" key="1">
    <citation type="journal article" date="2019" name="Int. J. Syst. Evol. Microbiol.">
        <title>The Global Catalogue of Microorganisms (GCM) 10K type strain sequencing project: providing services to taxonomists for standard genome sequencing and annotation.</title>
        <authorList>
            <consortium name="The Broad Institute Genomics Platform"/>
            <consortium name="The Broad Institute Genome Sequencing Center for Infectious Disease"/>
            <person name="Wu L."/>
            <person name="Ma J."/>
        </authorList>
    </citation>
    <scope>NUCLEOTIDE SEQUENCE [LARGE SCALE GENOMIC DNA]</scope>
    <source>
        <strain evidence="3">CECT 8570</strain>
    </source>
</reference>
<dbReference type="RefSeq" id="WP_290265354.1">
    <property type="nucleotide sequence ID" value="NZ_JAUFQG010000006.1"/>
</dbReference>
<sequence>MKKLVICLLAALTPLAASARDTAHFLPIETALAAAKASGKLDGGVKLYFADQPYAGKEKDLGTFTTSKKTNSFGKSDEDACKWAMQSALIELQTRAIKEGGDAVVNIESFYKKKAHADTETYECHAGNVVAGVALRGTVIKLKQ</sequence>
<organism evidence="2 3">
    <name type="scientific">Simiduia curdlanivorans</name>
    <dbReference type="NCBI Taxonomy" id="1492769"/>
    <lineage>
        <taxon>Bacteria</taxon>
        <taxon>Pseudomonadati</taxon>
        <taxon>Pseudomonadota</taxon>
        <taxon>Gammaproteobacteria</taxon>
        <taxon>Cellvibrionales</taxon>
        <taxon>Cellvibrionaceae</taxon>
        <taxon>Simiduia</taxon>
    </lineage>
</organism>
<proteinExistence type="predicted"/>
<accession>A0ABV8V4Y7</accession>
<feature type="chain" id="PRO_5046045452" evidence="1">
    <location>
        <begin position="20"/>
        <end position="144"/>
    </location>
</feature>